<dbReference type="InterPro" id="IPR000515">
    <property type="entry name" value="MetI-like"/>
</dbReference>
<keyword evidence="8" id="KW-1185">Reference proteome</keyword>
<evidence type="ECO:0000256" key="2">
    <source>
        <dbReference type="ARBA" id="ARBA00022448"/>
    </source>
</evidence>
<sequence>MTTSVAQGATPDMNSGSRRGDRLRLFIEPAIVLALIAGVLVWAFTRDLDDIEARNINFAVLTSLTWEHIQITAMVTLIVLLVAVPLGILVTRPWARLIAPVVLIIANIGQAAPAIGILVLFFLWTGQTGFWIVVLPTALYALLPVLRNTMIGIQQVDPSLLEAGRGVGMSNLTVLRRIELPLAVPFVLAGLRTSLVLAVGVATLAFFVGGGGLGELIDAGYKLGRPSVLVVGAALAMALALLVDWLGGLAERLLGPKGLR</sequence>
<comment type="subcellular location">
    <subcellularLocation>
        <location evidence="6">Cell membrane</location>
        <topology evidence="6">Multi-pass membrane protein</topology>
    </subcellularLocation>
    <subcellularLocation>
        <location evidence="1">Membrane</location>
        <topology evidence="1">Multi-pass membrane protein</topology>
    </subcellularLocation>
</comment>
<feature type="transmembrane region" description="Helical" evidence="6">
    <location>
        <begin position="69"/>
        <end position="90"/>
    </location>
</feature>
<dbReference type="PROSITE" id="PS50928">
    <property type="entry name" value="ABC_TM1"/>
    <property type="match status" value="1"/>
</dbReference>
<evidence type="ECO:0000313" key="8">
    <source>
        <dbReference type="Proteomes" id="UP000204221"/>
    </source>
</evidence>
<dbReference type="InterPro" id="IPR051204">
    <property type="entry name" value="ABC_transp_perm/SBD"/>
</dbReference>
<name>A0A221VW08_9PSEU</name>
<dbReference type="GO" id="GO:0005886">
    <property type="term" value="C:plasma membrane"/>
    <property type="evidence" value="ECO:0007669"/>
    <property type="project" value="UniProtKB-SubCell"/>
</dbReference>
<protein>
    <submittedName>
        <fullName evidence="7">Choline transport system permease protein OpuBB</fullName>
    </submittedName>
</protein>
<reference evidence="7 8" key="1">
    <citation type="submission" date="2017-07" db="EMBL/GenBank/DDBJ databases">
        <title>Complete genome sequence of Actinoalloteichus hoggarensis DSM 45943, type strain of Actinoalloteichus hoggarensis.</title>
        <authorList>
            <person name="Ruckert C."/>
            <person name="Nouioui I."/>
            <person name="Willmese J."/>
            <person name="van Wezel G."/>
            <person name="Klenk H.-P."/>
            <person name="Kalinowski J."/>
            <person name="Zotchev S.B."/>
        </authorList>
    </citation>
    <scope>NUCLEOTIDE SEQUENCE [LARGE SCALE GENOMIC DNA]</scope>
    <source>
        <strain evidence="7 8">DSM 45943</strain>
    </source>
</reference>
<dbReference type="EMBL" id="CP022521">
    <property type="protein sequence ID" value="ASO17730.1"/>
    <property type="molecule type" value="Genomic_DNA"/>
</dbReference>
<accession>A0A221VW08</accession>
<keyword evidence="5 6" id="KW-0472">Membrane</keyword>
<evidence type="ECO:0000256" key="3">
    <source>
        <dbReference type="ARBA" id="ARBA00022692"/>
    </source>
</evidence>
<organism evidence="7 8">
    <name type="scientific">Actinoalloteichus hoggarensis</name>
    <dbReference type="NCBI Taxonomy" id="1470176"/>
    <lineage>
        <taxon>Bacteria</taxon>
        <taxon>Bacillati</taxon>
        <taxon>Actinomycetota</taxon>
        <taxon>Actinomycetes</taxon>
        <taxon>Pseudonocardiales</taxon>
        <taxon>Pseudonocardiaceae</taxon>
        <taxon>Actinoalloteichus</taxon>
    </lineage>
</organism>
<dbReference type="InterPro" id="IPR035906">
    <property type="entry name" value="MetI-like_sf"/>
</dbReference>
<keyword evidence="4 6" id="KW-1133">Transmembrane helix</keyword>
<dbReference type="KEGG" id="ahg:AHOG_00275"/>
<evidence type="ECO:0000256" key="5">
    <source>
        <dbReference type="ARBA" id="ARBA00023136"/>
    </source>
</evidence>
<dbReference type="RefSeq" id="WP_376700084.1">
    <property type="nucleotide sequence ID" value="NZ_CP022521.1"/>
</dbReference>
<feature type="transmembrane region" description="Helical" evidence="6">
    <location>
        <begin position="228"/>
        <end position="250"/>
    </location>
</feature>
<dbReference type="PANTHER" id="PTHR30177">
    <property type="entry name" value="GLYCINE BETAINE/L-PROLINE TRANSPORT SYSTEM PERMEASE PROTEIN PROW"/>
    <property type="match status" value="1"/>
</dbReference>
<keyword evidence="2 6" id="KW-0813">Transport</keyword>
<dbReference type="Proteomes" id="UP000204221">
    <property type="component" value="Chromosome"/>
</dbReference>
<feature type="transmembrane region" description="Helical" evidence="6">
    <location>
        <begin position="25"/>
        <end position="45"/>
    </location>
</feature>
<dbReference type="GO" id="GO:0055085">
    <property type="term" value="P:transmembrane transport"/>
    <property type="evidence" value="ECO:0007669"/>
    <property type="project" value="InterPro"/>
</dbReference>
<gene>
    <name evidence="7" type="primary">opuBB</name>
    <name evidence="7" type="ORF">AHOG_00275</name>
</gene>
<proteinExistence type="inferred from homology"/>
<dbReference type="CDD" id="cd06261">
    <property type="entry name" value="TM_PBP2"/>
    <property type="match status" value="1"/>
</dbReference>
<keyword evidence="3 6" id="KW-0812">Transmembrane</keyword>
<evidence type="ECO:0000256" key="1">
    <source>
        <dbReference type="ARBA" id="ARBA00004141"/>
    </source>
</evidence>
<feature type="transmembrane region" description="Helical" evidence="6">
    <location>
        <begin position="97"/>
        <end position="123"/>
    </location>
</feature>
<comment type="similarity">
    <text evidence="6">Belongs to the binding-protein-dependent transport system permease family.</text>
</comment>
<feature type="transmembrane region" description="Helical" evidence="6">
    <location>
        <begin position="182"/>
        <end position="208"/>
    </location>
</feature>
<evidence type="ECO:0000256" key="4">
    <source>
        <dbReference type="ARBA" id="ARBA00022989"/>
    </source>
</evidence>
<dbReference type="SUPFAM" id="SSF161098">
    <property type="entry name" value="MetI-like"/>
    <property type="match status" value="1"/>
</dbReference>
<feature type="transmembrane region" description="Helical" evidence="6">
    <location>
        <begin position="129"/>
        <end position="146"/>
    </location>
</feature>
<dbReference type="GO" id="GO:0031460">
    <property type="term" value="P:glycine betaine transport"/>
    <property type="evidence" value="ECO:0007669"/>
    <property type="project" value="TreeGrafter"/>
</dbReference>
<dbReference type="AlphaFoldDB" id="A0A221VW08"/>
<evidence type="ECO:0000256" key="6">
    <source>
        <dbReference type="RuleBase" id="RU363032"/>
    </source>
</evidence>
<dbReference type="Pfam" id="PF00528">
    <property type="entry name" value="BPD_transp_1"/>
    <property type="match status" value="1"/>
</dbReference>
<evidence type="ECO:0000313" key="7">
    <source>
        <dbReference type="EMBL" id="ASO17730.1"/>
    </source>
</evidence>
<dbReference type="Gene3D" id="1.10.3720.10">
    <property type="entry name" value="MetI-like"/>
    <property type="match status" value="1"/>
</dbReference>
<dbReference type="PANTHER" id="PTHR30177:SF4">
    <property type="entry name" value="OSMOPROTECTANT IMPORT PERMEASE PROTEIN OSMW"/>
    <property type="match status" value="1"/>
</dbReference>